<reference evidence="1" key="1">
    <citation type="submission" date="2013-04" db="EMBL/GenBank/DDBJ databases">
        <authorList>
            <person name="Qu J."/>
            <person name="Murali S.C."/>
            <person name="Bandaranaike D."/>
            <person name="Bellair M."/>
            <person name="Blankenburg K."/>
            <person name="Chao H."/>
            <person name="Dinh H."/>
            <person name="Doddapaneni H."/>
            <person name="Downs B."/>
            <person name="Dugan-Rocha S."/>
            <person name="Elkadiri S."/>
            <person name="Gnanaolivu R.D."/>
            <person name="Hernandez B."/>
            <person name="Javaid M."/>
            <person name="Jayaseelan J.C."/>
            <person name="Lee S."/>
            <person name="Li M."/>
            <person name="Ming W."/>
            <person name="Munidasa M."/>
            <person name="Muniz J."/>
            <person name="Nguyen L."/>
            <person name="Ongeri F."/>
            <person name="Osuji N."/>
            <person name="Pu L.-L."/>
            <person name="Puazo M."/>
            <person name="Qu C."/>
            <person name="Quiroz J."/>
            <person name="Raj R."/>
            <person name="Weissenberger G."/>
            <person name="Xin Y."/>
            <person name="Zou X."/>
            <person name="Han Y."/>
            <person name="Richards S."/>
            <person name="Worley K."/>
            <person name="Muzny D."/>
            <person name="Gibbs R."/>
        </authorList>
    </citation>
    <scope>NUCLEOTIDE SEQUENCE</scope>
    <source>
        <strain evidence="1">Sampled in the wild</strain>
    </source>
</reference>
<sequence>MYKMTGNSKSYISFISLRRICKQLSKACYSNYITKVQESIPFNTNVFWYHVKNINKHDGIPRKMHYNNVSVSSQRDITNLFASFFSQVYVPNIPKTSPSISDVTINPLNADALNSRHPVLGGGADALRARHGSRYVRWPIAEPSFGG</sequence>
<dbReference type="Proteomes" id="UP000792457">
    <property type="component" value="Unassembled WGS sequence"/>
</dbReference>
<dbReference type="OrthoDB" id="426210at2759"/>
<gene>
    <name evidence="1" type="ORF">J437_LFUL013026</name>
</gene>
<accession>A0A8K0KL97</accession>
<reference evidence="1" key="2">
    <citation type="submission" date="2017-10" db="EMBL/GenBank/DDBJ databases">
        <title>Ladona fulva Genome sequencing and assembly.</title>
        <authorList>
            <person name="Murali S."/>
            <person name="Richards S."/>
            <person name="Bandaranaike D."/>
            <person name="Bellair M."/>
            <person name="Blankenburg K."/>
            <person name="Chao H."/>
            <person name="Dinh H."/>
            <person name="Doddapaneni H."/>
            <person name="Dugan-Rocha S."/>
            <person name="Elkadiri S."/>
            <person name="Gnanaolivu R."/>
            <person name="Hernandez B."/>
            <person name="Skinner E."/>
            <person name="Javaid M."/>
            <person name="Lee S."/>
            <person name="Li M."/>
            <person name="Ming W."/>
            <person name="Munidasa M."/>
            <person name="Muniz J."/>
            <person name="Nguyen L."/>
            <person name="Hughes D."/>
            <person name="Osuji N."/>
            <person name="Pu L.-L."/>
            <person name="Puazo M."/>
            <person name="Qu C."/>
            <person name="Quiroz J."/>
            <person name="Raj R."/>
            <person name="Weissenberger G."/>
            <person name="Xin Y."/>
            <person name="Zou X."/>
            <person name="Han Y."/>
            <person name="Worley K."/>
            <person name="Muzny D."/>
            <person name="Gibbs R."/>
        </authorList>
    </citation>
    <scope>NUCLEOTIDE SEQUENCE</scope>
    <source>
        <strain evidence="1">Sampled in the wild</strain>
    </source>
</reference>
<organism evidence="1 2">
    <name type="scientific">Ladona fulva</name>
    <name type="common">Scarce chaser dragonfly</name>
    <name type="synonym">Libellula fulva</name>
    <dbReference type="NCBI Taxonomy" id="123851"/>
    <lineage>
        <taxon>Eukaryota</taxon>
        <taxon>Metazoa</taxon>
        <taxon>Ecdysozoa</taxon>
        <taxon>Arthropoda</taxon>
        <taxon>Hexapoda</taxon>
        <taxon>Insecta</taxon>
        <taxon>Pterygota</taxon>
        <taxon>Palaeoptera</taxon>
        <taxon>Odonata</taxon>
        <taxon>Epiprocta</taxon>
        <taxon>Anisoptera</taxon>
        <taxon>Libelluloidea</taxon>
        <taxon>Libellulidae</taxon>
        <taxon>Ladona</taxon>
    </lineage>
</organism>
<keyword evidence="2" id="KW-1185">Reference proteome</keyword>
<comment type="caution">
    <text evidence="1">The sequence shown here is derived from an EMBL/GenBank/DDBJ whole genome shotgun (WGS) entry which is preliminary data.</text>
</comment>
<dbReference type="EMBL" id="KZ309164">
    <property type="protein sequence ID" value="KAG8237391.1"/>
    <property type="molecule type" value="Genomic_DNA"/>
</dbReference>
<dbReference type="AlphaFoldDB" id="A0A8K0KL97"/>
<name>A0A8K0KL97_LADFU</name>
<proteinExistence type="predicted"/>
<evidence type="ECO:0000313" key="1">
    <source>
        <dbReference type="EMBL" id="KAG8237391.1"/>
    </source>
</evidence>
<evidence type="ECO:0000313" key="2">
    <source>
        <dbReference type="Proteomes" id="UP000792457"/>
    </source>
</evidence>
<protein>
    <submittedName>
        <fullName evidence="1">Uncharacterized protein</fullName>
    </submittedName>
</protein>